<dbReference type="PANTHER" id="PTHR11347">
    <property type="entry name" value="CYCLIC NUCLEOTIDE PHOSPHODIESTERASE"/>
    <property type="match status" value="1"/>
</dbReference>
<organism evidence="4 5">
    <name type="scientific">Caerostris extrusa</name>
    <name type="common">Bark spider</name>
    <name type="synonym">Caerostris bankana</name>
    <dbReference type="NCBI Taxonomy" id="172846"/>
    <lineage>
        <taxon>Eukaryota</taxon>
        <taxon>Metazoa</taxon>
        <taxon>Ecdysozoa</taxon>
        <taxon>Arthropoda</taxon>
        <taxon>Chelicerata</taxon>
        <taxon>Arachnida</taxon>
        <taxon>Araneae</taxon>
        <taxon>Araneomorphae</taxon>
        <taxon>Entelegynae</taxon>
        <taxon>Araneoidea</taxon>
        <taxon>Araneidae</taxon>
        <taxon>Caerostris</taxon>
    </lineage>
</organism>
<feature type="domain" description="PDEase" evidence="3">
    <location>
        <begin position="1"/>
        <end position="141"/>
    </location>
</feature>
<keyword evidence="1" id="KW-0479">Metal-binding</keyword>
<dbReference type="GO" id="GO:0046872">
    <property type="term" value="F:metal ion binding"/>
    <property type="evidence" value="ECO:0007669"/>
    <property type="project" value="UniProtKB-KW"/>
</dbReference>
<dbReference type="Pfam" id="PF00233">
    <property type="entry name" value="PDEase_I"/>
    <property type="match status" value="1"/>
</dbReference>
<evidence type="ECO:0000259" key="3">
    <source>
        <dbReference type="PROSITE" id="PS51845"/>
    </source>
</evidence>
<name>A0AAV4P756_CAEEX</name>
<dbReference type="AlphaFoldDB" id="A0AAV4P756"/>
<sequence>MYEKSMKAIKTKVTHEVLSYHATAFEEVQALLRVSKLCNVLGELETLSLLIACLCHDLDHGGANNSFRKIINFFPFFTNRSNSPLAQLYSTSTMEHHHFDQCIRLLNSEGNQILSRLSSEEYLNVVHVLEDAILATDLTSI</sequence>
<keyword evidence="2" id="KW-0378">Hydrolase</keyword>
<dbReference type="InterPro" id="IPR023174">
    <property type="entry name" value="PDEase_CS"/>
</dbReference>
<dbReference type="InterPro" id="IPR002073">
    <property type="entry name" value="PDEase_catalytic_dom"/>
</dbReference>
<accession>A0AAV4P756</accession>
<dbReference type="PROSITE" id="PS00126">
    <property type="entry name" value="PDEASE_I_1"/>
    <property type="match status" value="1"/>
</dbReference>
<dbReference type="GO" id="GO:0007165">
    <property type="term" value="P:signal transduction"/>
    <property type="evidence" value="ECO:0007669"/>
    <property type="project" value="InterPro"/>
</dbReference>
<keyword evidence="5" id="KW-1185">Reference proteome</keyword>
<protein>
    <submittedName>
        <fullName evidence="4">Dual 3',5'-cyclic-AMP and -GMP phosphodiesterase 11</fullName>
    </submittedName>
</protein>
<dbReference type="PROSITE" id="PS51845">
    <property type="entry name" value="PDEASE_I_2"/>
    <property type="match status" value="1"/>
</dbReference>
<comment type="caution">
    <text evidence="4">The sequence shown here is derived from an EMBL/GenBank/DDBJ whole genome shotgun (WGS) entry which is preliminary data.</text>
</comment>
<dbReference type="EMBL" id="BPLR01004213">
    <property type="protein sequence ID" value="GIX93197.1"/>
    <property type="molecule type" value="Genomic_DNA"/>
</dbReference>
<evidence type="ECO:0000313" key="4">
    <source>
        <dbReference type="EMBL" id="GIX93197.1"/>
    </source>
</evidence>
<dbReference type="GO" id="GO:0004114">
    <property type="term" value="F:3',5'-cyclic-nucleotide phosphodiesterase activity"/>
    <property type="evidence" value="ECO:0007669"/>
    <property type="project" value="InterPro"/>
</dbReference>
<evidence type="ECO:0000256" key="1">
    <source>
        <dbReference type="ARBA" id="ARBA00022723"/>
    </source>
</evidence>
<dbReference type="CDD" id="cd00077">
    <property type="entry name" value="HDc"/>
    <property type="match status" value="1"/>
</dbReference>
<dbReference type="InterPro" id="IPR036971">
    <property type="entry name" value="PDEase_catalytic_dom_sf"/>
</dbReference>
<evidence type="ECO:0000256" key="2">
    <source>
        <dbReference type="ARBA" id="ARBA00022801"/>
    </source>
</evidence>
<dbReference type="SUPFAM" id="SSF109604">
    <property type="entry name" value="HD-domain/PDEase-like"/>
    <property type="match status" value="1"/>
</dbReference>
<evidence type="ECO:0000313" key="5">
    <source>
        <dbReference type="Proteomes" id="UP001054945"/>
    </source>
</evidence>
<gene>
    <name evidence="4" type="primary">Pde11</name>
    <name evidence="4" type="ORF">CEXT_713701</name>
</gene>
<reference evidence="4 5" key="1">
    <citation type="submission" date="2021-06" db="EMBL/GenBank/DDBJ databases">
        <title>Caerostris extrusa draft genome.</title>
        <authorList>
            <person name="Kono N."/>
            <person name="Arakawa K."/>
        </authorList>
    </citation>
    <scope>NUCLEOTIDE SEQUENCE [LARGE SCALE GENOMIC DNA]</scope>
</reference>
<dbReference type="Proteomes" id="UP001054945">
    <property type="component" value="Unassembled WGS sequence"/>
</dbReference>
<dbReference type="InterPro" id="IPR003607">
    <property type="entry name" value="HD/PDEase_dom"/>
</dbReference>
<dbReference type="Gene3D" id="1.10.1300.10">
    <property type="entry name" value="3'5'-cyclic nucleotide phosphodiesterase, catalytic domain"/>
    <property type="match status" value="1"/>
</dbReference>
<proteinExistence type="predicted"/>